<gene>
    <name evidence="2" type="ORF">MetMK1DRAFT_00014400</name>
</gene>
<dbReference type="STRING" id="671065.MetMK1DRAFT_00014400"/>
<dbReference type="eggNOG" id="arCOG03167">
    <property type="taxonomic scope" value="Archaea"/>
</dbReference>
<evidence type="ECO:0000259" key="1">
    <source>
        <dbReference type="SMART" id="SM00382"/>
    </source>
</evidence>
<reference evidence="2 3" key="1">
    <citation type="submission" date="2012-01" db="EMBL/GenBank/DDBJ databases">
        <title>Improved High-Quality Draft sequence of Metallosphaera yellowstonensis MK1.</title>
        <authorList>
            <consortium name="US DOE Joint Genome Institute"/>
            <person name="Lucas S."/>
            <person name="Han J."/>
            <person name="Cheng J.-F."/>
            <person name="Goodwin L."/>
            <person name="Pitluck S."/>
            <person name="Peters L."/>
            <person name="Teshima H."/>
            <person name="Detter J.C."/>
            <person name="Han C."/>
            <person name="Tapia R."/>
            <person name="Land M."/>
            <person name="Hauser L."/>
            <person name="Kyrpides N."/>
            <person name="Kozubal M."/>
            <person name="Macur R.E."/>
            <person name="Jay Z."/>
            <person name="Inskeep W."/>
            <person name="Woyke T."/>
        </authorList>
    </citation>
    <scope>NUCLEOTIDE SEQUENCE [LARGE SCALE GENOMIC DNA]</scope>
    <source>
        <strain evidence="2 3">MK1</strain>
    </source>
</reference>
<dbReference type="Pfam" id="PF13173">
    <property type="entry name" value="AAA_14"/>
    <property type="match status" value="1"/>
</dbReference>
<name>H2C441_9CREN</name>
<dbReference type="Pfam" id="PF13635">
    <property type="entry name" value="DUF4143"/>
    <property type="match status" value="1"/>
</dbReference>
<dbReference type="RefSeq" id="WP_009071902.1">
    <property type="nucleotide sequence ID" value="NZ_JH597761.1"/>
</dbReference>
<dbReference type="AlphaFoldDB" id="H2C441"/>
<dbReference type="InterPro" id="IPR003593">
    <property type="entry name" value="AAA+_ATPase"/>
</dbReference>
<dbReference type="InterPro" id="IPR025420">
    <property type="entry name" value="DUF4143"/>
</dbReference>
<evidence type="ECO:0000313" key="2">
    <source>
        <dbReference type="EMBL" id="EHP70936.1"/>
    </source>
</evidence>
<proteinExistence type="predicted"/>
<accession>H2C441</accession>
<organism evidence="2 3">
    <name type="scientific">Metallosphaera yellowstonensis MK1</name>
    <dbReference type="NCBI Taxonomy" id="671065"/>
    <lineage>
        <taxon>Archaea</taxon>
        <taxon>Thermoproteota</taxon>
        <taxon>Thermoprotei</taxon>
        <taxon>Sulfolobales</taxon>
        <taxon>Sulfolobaceae</taxon>
        <taxon>Metallosphaera</taxon>
    </lineage>
</organism>
<dbReference type="EMBL" id="JH597761">
    <property type="protein sequence ID" value="EHP70936.1"/>
    <property type="molecule type" value="Genomic_DNA"/>
</dbReference>
<dbReference type="HOGENOM" id="CLU_041527_2_0_2"/>
<dbReference type="InterPro" id="IPR027417">
    <property type="entry name" value="P-loop_NTPase"/>
</dbReference>
<protein>
    <submittedName>
        <fullName evidence="2">Putative ATPase (AAA+ superfamily)</fullName>
    </submittedName>
</protein>
<dbReference type="SMART" id="SM00382">
    <property type="entry name" value="AAA"/>
    <property type="match status" value="1"/>
</dbReference>
<dbReference type="PANTHER" id="PTHR33295">
    <property type="entry name" value="ATPASE"/>
    <property type="match status" value="1"/>
</dbReference>
<dbReference type="Proteomes" id="UP000003980">
    <property type="component" value="Unassembled WGS sequence"/>
</dbReference>
<sequence length="440" mass="50684">MIEEQNPWWLSPGLISENECYKKYQQSKGKWEVELPISLQPYSLNFLFGPRQVGKSTALILLVKKLLEMGYNPKSIFYFACDKLADYKELDEILEEYDKIRRREGVKSSVIILDEVTFPKDWFRSIKHRIDVGKFSNDVLILSGSLSIKAKGETETFPGRRGKGRTLIMLPLPFSQYVKLFGINIPTGDLQFVLDNYTKYVGYLPKLKEVFENYLLTGGFPNAIKDFINEGRVNKTTEEDFISSIISDINKLRRSERFFKLTAKAIVERASSEYSFHTISKDYGVGTVKTAISYVDLMEKLHLMEVVDTMDVNTGLPLHKKLKKFYFIDPFIYHSFTRWTMSKPLDYPKLAEAVTIAHLSRLYEVGYARTNGEVDIIVRRGEEYLGVEVKYGKVREGSKKVLGKVKKFVYVSKDQIGDSIIPIPLFLAMLETPIFVEEAY</sequence>
<dbReference type="OrthoDB" id="371918at2157"/>
<evidence type="ECO:0000313" key="3">
    <source>
        <dbReference type="Proteomes" id="UP000003980"/>
    </source>
</evidence>
<dbReference type="SUPFAM" id="SSF52540">
    <property type="entry name" value="P-loop containing nucleoside triphosphate hydrolases"/>
    <property type="match status" value="1"/>
</dbReference>
<dbReference type="InterPro" id="IPR041682">
    <property type="entry name" value="AAA_14"/>
</dbReference>
<feature type="domain" description="AAA+ ATPase" evidence="1">
    <location>
        <begin position="41"/>
        <end position="198"/>
    </location>
</feature>
<keyword evidence="3" id="KW-1185">Reference proteome</keyword>
<dbReference type="PANTHER" id="PTHR33295:SF18">
    <property type="entry name" value="AAA+ ATPASE DOMAIN-CONTAINING PROTEIN"/>
    <property type="match status" value="1"/>
</dbReference>